<dbReference type="PANTHER" id="PTHR37804">
    <property type="entry name" value="CDAA REGULATORY PROTEIN CDAR"/>
    <property type="match status" value="1"/>
</dbReference>
<reference evidence="1 2" key="1">
    <citation type="submission" date="2019-04" db="EMBL/GenBank/DDBJ databases">
        <authorList>
            <person name="Van Vliet M D."/>
        </authorList>
    </citation>
    <scope>NUCLEOTIDE SEQUENCE [LARGE SCALE GENOMIC DNA]</scope>
    <source>
        <strain evidence="1 2">F21</strain>
    </source>
</reference>
<keyword evidence="2" id="KW-1185">Reference proteome</keyword>
<dbReference type="EMBL" id="CAAHFH010000002">
    <property type="protein sequence ID" value="VGO22157.1"/>
    <property type="molecule type" value="Genomic_DNA"/>
</dbReference>
<proteinExistence type="predicted"/>
<dbReference type="InterPro" id="IPR053154">
    <property type="entry name" value="c-di-AMP_regulator"/>
</dbReference>
<organism evidence="1 2">
    <name type="scientific">Pontiella sulfatireligans</name>
    <dbReference type="NCBI Taxonomy" id="2750658"/>
    <lineage>
        <taxon>Bacteria</taxon>
        <taxon>Pseudomonadati</taxon>
        <taxon>Kiritimatiellota</taxon>
        <taxon>Kiritimatiellia</taxon>
        <taxon>Kiritimatiellales</taxon>
        <taxon>Pontiellaceae</taxon>
        <taxon>Pontiella</taxon>
    </lineage>
</organism>
<evidence type="ECO:0000313" key="1">
    <source>
        <dbReference type="EMBL" id="VGO22157.1"/>
    </source>
</evidence>
<protein>
    <submittedName>
        <fullName evidence="1">CdaA regulatory protein CdaR</fullName>
    </submittedName>
</protein>
<dbReference type="AlphaFoldDB" id="A0A6C2USF7"/>
<dbReference type="Gene3D" id="2.170.120.30">
    <property type="match status" value="2"/>
</dbReference>
<dbReference type="Proteomes" id="UP000346198">
    <property type="component" value="Unassembled WGS sequence"/>
</dbReference>
<dbReference type="Pfam" id="PF07949">
    <property type="entry name" value="YbbR"/>
    <property type="match status" value="2"/>
</dbReference>
<dbReference type="Gene3D" id="2.170.120.40">
    <property type="entry name" value="YbbR-like domain"/>
    <property type="match status" value="1"/>
</dbReference>
<evidence type="ECO:0000313" key="2">
    <source>
        <dbReference type="Proteomes" id="UP000346198"/>
    </source>
</evidence>
<sequence length="314" mass="35493">MSKPFSKFWGNLRKEKWLMLFCFVLAFFAWQGIRRNLGFEVSVSDILVDVDVPEGVAVWEKSTHRVNILFRGSREDIRYLNNEQLRVVIPLPNPAYGEDINVKLSEKFLRNPTGAKVVRFSPSDVTVKLDHEGERLLPVKATINGTLPEGLEVDRIVCTPASVRVFGAQQVLDGMESIHTETIELKDRQATFKESIPVALPQAGRMQVDPDWVSVEFILEERSSVQSFENVEVKIMCASGEQRHFNIHPQTISVTVKGQQQRIEQMRSSDVFAFVSCSDLAENTGYDLPVVLDLPQDVQLVKTVPTVVHVDVEN</sequence>
<gene>
    <name evidence="1" type="primary">cdaR</name>
    <name evidence="1" type="ORF">SCARR_04238</name>
</gene>
<name>A0A6C2USF7_9BACT</name>
<dbReference type="PANTHER" id="PTHR37804:SF1">
    <property type="entry name" value="CDAA REGULATORY PROTEIN CDAR"/>
    <property type="match status" value="1"/>
</dbReference>
<dbReference type="InterPro" id="IPR012505">
    <property type="entry name" value="YbbR"/>
</dbReference>
<dbReference type="RefSeq" id="WP_136063559.1">
    <property type="nucleotide sequence ID" value="NZ_CAAHFH010000002.1"/>
</dbReference>
<accession>A0A6C2USF7</accession>